<dbReference type="EMBL" id="KN822155">
    <property type="protein sequence ID" value="KIM54435.1"/>
    <property type="molecule type" value="Genomic_DNA"/>
</dbReference>
<dbReference type="GO" id="GO:0005634">
    <property type="term" value="C:nucleus"/>
    <property type="evidence" value="ECO:0007669"/>
    <property type="project" value="UniProtKB-SubCell"/>
</dbReference>
<evidence type="ECO:0000313" key="15">
    <source>
        <dbReference type="Proteomes" id="UP000053989"/>
    </source>
</evidence>
<feature type="compositionally biased region" description="Polar residues" evidence="12">
    <location>
        <begin position="567"/>
        <end position="577"/>
    </location>
</feature>
<dbReference type="HOGENOM" id="CLU_005225_0_0_1"/>
<dbReference type="GO" id="GO:0000423">
    <property type="term" value="P:mitophagy"/>
    <property type="evidence" value="ECO:0007669"/>
    <property type="project" value="TreeGrafter"/>
</dbReference>
<feature type="compositionally biased region" description="Polar residues" evidence="12">
    <location>
        <begin position="799"/>
        <end position="808"/>
    </location>
</feature>
<reference evidence="15" key="2">
    <citation type="submission" date="2015-01" db="EMBL/GenBank/DDBJ databases">
        <title>Evolutionary Origins and Diversification of the Mycorrhizal Mutualists.</title>
        <authorList>
            <consortium name="DOE Joint Genome Institute"/>
            <consortium name="Mycorrhizal Genomics Consortium"/>
            <person name="Kohler A."/>
            <person name="Kuo A."/>
            <person name="Nagy L.G."/>
            <person name="Floudas D."/>
            <person name="Copeland A."/>
            <person name="Barry K.W."/>
            <person name="Cichocki N."/>
            <person name="Veneault-Fourrey C."/>
            <person name="LaButti K."/>
            <person name="Lindquist E.A."/>
            <person name="Lipzen A."/>
            <person name="Lundell T."/>
            <person name="Morin E."/>
            <person name="Murat C."/>
            <person name="Riley R."/>
            <person name="Ohm R."/>
            <person name="Sun H."/>
            <person name="Tunlid A."/>
            <person name="Henrissat B."/>
            <person name="Grigoriev I.V."/>
            <person name="Hibbett D.S."/>
            <person name="Martin F."/>
        </authorList>
    </citation>
    <scope>NUCLEOTIDE SEQUENCE [LARGE SCALE GENOMIC DNA]</scope>
    <source>
        <strain evidence="15">Foug A</strain>
    </source>
</reference>
<dbReference type="InterPro" id="IPR046792">
    <property type="entry name" value="Peptidase_C54_cat"/>
</dbReference>
<dbReference type="GO" id="GO:0004197">
    <property type="term" value="F:cysteine-type endopeptidase activity"/>
    <property type="evidence" value="ECO:0007669"/>
    <property type="project" value="TreeGrafter"/>
</dbReference>
<feature type="region of interest" description="Disordered" evidence="12">
    <location>
        <begin position="780"/>
        <end position="982"/>
    </location>
</feature>
<feature type="compositionally biased region" description="Polar residues" evidence="12">
    <location>
        <begin position="599"/>
        <end position="612"/>
    </location>
</feature>
<dbReference type="GO" id="GO:0035973">
    <property type="term" value="P:aggrephagy"/>
    <property type="evidence" value="ECO:0007669"/>
    <property type="project" value="TreeGrafter"/>
</dbReference>
<feature type="region of interest" description="Disordered" evidence="12">
    <location>
        <begin position="550"/>
        <end position="670"/>
    </location>
</feature>
<keyword evidence="6 11" id="KW-0378">Hydrolase</keyword>
<evidence type="ECO:0000256" key="2">
    <source>
        <dbReference type="ARBA" id="ARBA00010958"/>
    </source>
</evidence>
<reference evidence="14 15" key="1">
    <citation type="submission" date="2014-04" db="EMBL/GenBank/DDBJ databases">
        <authorList>
            <consortium name="DOE Joint Genome Institute"/>
            <person name="Kuo A."/>
            <person name="Kohler A."/>
            <person name="Nagy L.G."/>
            <person name="Floudas D."/>
            <person name="Copeland A."/>
            <person name="Barry K.W."/>
            <person name="Cichocki N."/>
            <person name="Veneault-Fourrey C."/>
            <person name="LaButti K."/>
            <person name="Lindquist E.A."/>
            <person name="Lipzen A."/>
            <person name="Lundell T."/>
            <person name="Morin E."/>
            <person name="Murat C."/>
            <person name="Sun H."/>
            <person name="Tunlid A."/>
            <person name="Henrissat B."/>
            <person name="Grigoriev I.V."/>
            <person name="Hibbett D.S."/>
            <person name="Martin F."/>
            <person name="Nordberg H.P."/>
            <person name="Cantor M.N."/>
            <person name="Hua S.X."/>
        </authorList>
    </citation>
    <scope>NUCLEOTIDE SEQUENCE [LARGE SCALE GENOMIC DNA]</scope>
    <source>
        <strain evidence="14 15">Foug A</strain>
    </source>
</reference>
<feature type="compositionally biased region" description="Low complexity" evidence="12">
    <location>
        <begin position="252"/>
        <end position="271"/>
    </location>
</feature>
<dbReference type="AlphaFoldDB" id="A0A0C3D0S4"/>
<keyword evidence="9" id="KW-0072">Autophagy</keyword>
<feature type="domain" description="Peptidase C54 catalytic" evidence="13">
    <location>
        <begin position="287"/>
        <end position="729"/>
    </location>
</feature>
<dbReference type="GO" id="GO:0016485">
    <property type="term" value="P:protein processing"/>
    <property type="evidence" value="ECO:0007669"/>
    <property type="project" value="TreeGrafter"/>
</dbReference>
<feature type="region of interest" description="Disordered" evidence="12">
    <location>
        <begin position="230"/>
        <end position="283"/>
    </location>
</feature>
<evidence type="ECO:0000256" key="3">
    <source>
        <dbReference type="ARBA" id="ARBA00022448"/>
    </source>
</evidence>
<feature type="region of interest" description="Disordered" evidence="12">
    <location>
        <begin position="1"/>
        <end position="107"/>
    </location>
</feature>
<feature type="compositionally biased region" description="Basic and acidic residues" evidence="12">
    <location>
        <begin position="781"/>
        <end position="790"/>
    </location>
</feature>
<feature type="compositionally biased region" description="Polar residues" evidence="12">
    <location>
        <begin position="1"/>
        <end position="19"/>
    </location>
</feature>
<evidence type="ECO:0000256" key="8">
    <source>
        <dbReference type="ARBA" id="ARBA00022927"/>
    </source>
</evidence>
<evidence type="ECO:0000256" key="10">
    <source>
        <dbReference type="ARBA" id="ARBA00029362"/>
    </source>
</evidence>
<dbReference type="InParanoid" id="A0A0C3D0S4"/>
<evidence type="ECO:0000256" key="9">
    <source>
        <dbReference type="ARBA" id="ARBA00023006"/>
    </source>
</evidence>
<dbReference type="Proteomes" id="UP000053989">
    <property type="component" value="Unassembled WGS sequence"/>
</dbReference>
<dbReference type="GO" id="GO:0034727">
    <property type="term" value="P:piecemeal microautophagy of the nucleus"/>
    <property type="evidence" value="ECO:0007669"/>
    <property type="project" value="TreeGrafter"/>
</dbReference>
<accession>A0A0C3D0S4</accession>
<feature type="compositionally biased region" description="Low complexity" evidence="12">
    <location>
        <begin position="627"/>
        <end position="646"/>
    </location>
</feature>
<keyword evidence="11" id="KW-0539">Nucleus</keyword>
<feature type="compositionally biased region" description="Polar residues" evidence="12">
    <location>
        <begin position="888"/>
        <end position="900"/>
    </location>
</feature>
<keyword evidence="4 11" id="KW-0963">Cytoplasm</keyword>
<keyword evidence="8" id="KW-0653">Protein transport</keyword>
<evidence type="ECO:0000256" key="11">
    <source>
        <dbReference type="RuleBase" id="RU363115"/>
    </source>
</evidence>
<feature type="region of interest" description="Disordered" evidence="12">
    <location>
        <begin position="322"/>
        <end position="341"/>
    </location>
</feature>
<evidence type="ECO:0000256" key="1">
    <source>
        <dbReference type="ARBA" id="ARBA00004329"/>
    </source>
</evidence>
<dbReference type="PANTHER" id="PTHR22624:SF49">
    <property type="entry name" value="CYSTEINE PROTEASE"/>
    <property type="match status" value="1"/>
</dbReference>
<dbReference type="OrthoDB" id="2960936at2759"/>
<evidence type="ECO:0000256" key="4">
    <source>
        <dbReference type="ARBA" id="ARBA00022490"/>
    </source>
</evidence>
<protein>
    <recommendedName>
        <fullName evidence="11">Cysteine protease</fullName>
        <ecNumber evidence="11">3.4.22.-</ecNumber>
    </recommendedName>
</protein>
<keyword evidence="3" id="KW-0813">Transport</keyword>
<evidence type="ECO:0000256" key="12">
    <source>
        <dbReference type="SAM" id="MobiDB-lite"/>
    </source>
</evidence>
<organism evidence="14 15">
    <name type="scientific">Scleroderma citrinum Foug A</name>
    <dbReference type="NCBI Taxonomy" id="1036808"/>
    <lineage>
        <taxon>Eukaryota</taxon>
        <taxon>Fungi</taxon>
        <taxon>Dikarya</taxon>
        <taxon>Basidiomycota</taxon>
        <taxon>Agaricomycotina</taxon>
        <taxon>Agaricomycetes</taxon>
        <taxon>Agaricomycetidae</taxon>
        <taxon>Boletales</taxon>
        <taxon>Sclerodermatineae</taxon>
        <taxon>Sclerodermataceae</taxon>
        <taxon>Scleroderma</taxon>
    </lineage>
</organism>
<dbReference type="SUPFAM" id="SSF54001">
    <property type="entry name" value="Cysteine proteinases"/>
    <property type="match status" value="2"/>
</dbReference>
<evidence type="ECO:0000256" key="6">
    <source>
        <dbReference type="ARBA" id="ARBA00022801"/>
    </source>
</evidence>
<keyword evidence="15" id="KW-1185">Reference proteome</keyword>
<evidence type="ECO:0000256" key="7">
    <source>
        <dbReference type="ARBA" id="ARBA00022807"/>
    </source>
</evidence>
<dbReference type="STRING" id="1036808.A0A0C3D0S4"/>
<name>A0A0C3D0S4_9AGAM</name>
<comment type="catalytic activity">
    <reaction evidence="10">
        <text>[protein]-C-terminal L-amino acid-glycyl-phosphatidylethanolamide + H2O = [protein]-C-terminal L-amino acid-glycine + a 1,2-diacyl-sn-glycero-3-phosphoethanolamine</text>
        <dbReference type="Rhea" id="RHEA:67548"/>
        <dbReference type="Rhea" id="RHEA-COMP:17323"/>
        <dbReference type="Rhea" id="RHEA-COMP:17324"/>
        <dbReference type="ChEBI" id="CHEBI:15377"/>
        <dbReference type="ChEBI" id="CHEBI:64612"/>
        <dbReference type="ChEBI" id="CHEBI:172940"/>
        <dbReference type="ChEBI" id="CHEBI:172941"/>
    </reaction>
    <physiologicalReaction direction="left-to-right" evidence="10">
        <dbReference type="Rhea" id="RHEA:67549"/>
    </physiologicalReaction>
</comment>
<feature type="compositionally biased region" description="Basic and acidic residues" evidence="12">
    <location>
        <begin position="840"/>
        <end position="852"/>
    </location>
</feature>
<keyword evidence="5 11" id="KW-0645">Protease</keyword>
<dbReference type="Pfam" id="PF03416">
    <property type="entry name" value="Peptidase_C54"/>
    <property type="match status" value="1"/>
</dbReference>
<dbReference type="EC" id="3.4.22.-" evidence="11"/>
<comment type="function">
    <text evidence="11">Required for selective autophagic degradation of the nucleus (nucleophagy) as well as for mitophagy which contributes to regulate mitochondrial quantity and quality by eliminating the mitochondria to a basal level to fulfill cellular energy requirements and preventing excess ROS production.</text>
</comment>
<evidence type="ECO:0000259" key="13">
    <source>
        <dbReference type="Pfam" id="PF03416"/>
    </source>
</evidence>
<feature type="compositionally biased region" description="Basic residues" evidence="12">
    <location>
        <begin position="906"/>
        <end position="915"/>
    </location>
</feature>
<feature type="compositionally biased region" description="Basic and acidic residues" evidence="12">
    <location>
        <begin position="941"/>
        <end position="965"/>
    </location>
</feature>
<proteinExistence type="inferred from homology"/>
<dbReference type="GO" id="GO:0015031">
    <property type="term" value="P:protein transport"/>
    <property type="evidence" value="ECO:0007669"/>
    <property type="project" value="UniProtKB-KW"/>
</dbReference>
<feature type="compositionally biased region" description="Low complexity" evidence="12">
    <location>
        <begin position="578"/>
        <end position="591"/>
    </location>
</feature>
<evidence type="ECO:0000256" key="5">
    <source>
        <dbReference type="ARBA" id="ARBA00022670"/>
    </source>
</evidence>
<evidence type="ECO:0000313" key="14">
    <source>
        <dbReference type="EMBL" id="KIM54435.1"/>
    </source>
</evidence>
<dbReference type="PANTHER" id="PTHR22624">
    <property type="entry name" value="CYSTEINE PROTEASE ATG4"/>
    <property type="match status" value="1"/>
</dbReference>
<comment type="similarity">
    <text evidence="2 11">Belongs to the peptidase C54 family.</text>
</comment>
<dbReference type="GO" id="GO:0000045">
    <property type="term" value="P:autophagosome assembly"/>
    <property type="evidence" value="ECO:0007669"/>
    <property type="project" value="TreeGrafter"/>
</dbReference>
<feature type="compositionally biased region" description="Low complexity" evidence="12">
    <location>
        <begin position="38"/>
        <end position="64"/>
    </location>
</feature>
<feature type="compositionally biased region" description="Acidic residues" evidence="12">
    <location>
        <begin position="853"/>
        <end position="869"/>
    </location>
</feature>
<dbReference type="GO" id="GO:0000407">
    <property type="term" value="C:phagophore assembly site"/>
    <property type="evidence" value="ECO:0007669"/>
    <property type="project" value="UniProtKB-SubCell"/>
</dbReference>
<feature type="compositionally biased region" description="Polar residues" evidence="12">
    <location>
        <begin position="647"/>
        <end position="659"/>
    </location>
</feature>
<keyword evidence="7" id="KW-0788">Thiol protease</keyword>
<gene>
    <name evidence="14" type="ORF">SCLCIDRAFT_1222028</name>
</gene>
<dbReference type="InterPro" id="IPR038765">
    <property type="entry name" value="Papain-like_cys_pep_sf"/>
</dbReference>
<dbReference type="GO" id="GO:0019786">
    <property type="term" value="F:protein-phosphatidylethanolamide deconjugating activity"/>
    <property type="evidence" value="ECO:0007669"/>
    <property type="project" value="InterPro"/>
</dbReference>
<dbReference type="InterPro" id="IPR005078">
    <property type="entry name" value="Peptidase_C54"/>
</dbReference>
<comment type="subcellular location">
    <subcellularLocation>
        <location evidence="11">Nucleus</location>
    </subcellularLocation>
    <subcellularLocation>
        <location evidence="11">Cytoplasm</location>
    </subcellularLocation>
    <subcellularLocation>
        <location evidence="1">Preautophagosomal structure</location>
    </subcellularLocation>
</comment>
<sequence>MTNKYSRNTPAPASPNPQHGSKLPKFLQKQSRDRSKSMIDSAASDSATSLASSSSSIRTSQSSSPLPQNRPSSRKSNKLGSGNTKDDLASPPEPGGEQEDSFDEPPVIIEPIDMPRARTRPERPLSTISDIHPSISMYTPSSSSRISDLPTRLTGWFSHTFSSSATDLTLPSLLSQSHIMAQSPKGKSNPLLTAAKHGKGHLDRAMRFLMDSDATPDKCAEPIWLLGIQHPGYEPPPPSTPGRRASIESRRSPSFRSNSSSSATVSELSQSQPPSAKNPGAHWPPVFYSDFTSRIWLTYRNQFPPIRDSTLAMLDSDLASGAQSISSCSPRPKRWNWPGTGEKGWTSDTGWGCMLRTGQTLLANALLHLHLGRDWRRPPHPVRTNDFATYVQIITWFLDTPLPQAPFSVHRMALAGKDLGTDVGQWFGPSTAAGAIRTLVHAFPEAGLGVAVAADGVVYQSDVYAASNVHMHSPRRLARSSWGGHAVLVLVGIRLGLDGINPIYYGAVKALFTFPQSVGIAGGRPSSSYYFMGSQADNLFYLDPHHTRPAVPLRPAPPASLHDYPSSRETTPDNTSESRGNQRSSGTQSSSSHHHRAPTSPSSVKTGSSTFSYHAPLSPSPLQHQISTSSSVSGVSSTSASSQPASRWQSASLPTSPGLTASDLDPREPNIEDEDLNLAAAHYVTQYSATELRTFHCDRVRKMPLSGLDPSMLLGFLCKDEDDWVDLRRRVNELNHKHKTIFTIQDEPPSWPSDYDEFMGLESIDEPDDLDMDLEDEPLEETNHNKSEERPDNDDFFDTRSTSVSPVESSVKGGAKGSEADTEEDPIGPITPGPNSAFEVVKHDENGLSKNDDFEEINGNDEDEDDEWVDPSMPTPLAKPADRPFAQPMQQTKSTASSRSLENKERGKRGKKKKTIPVVKLPSPPLRTEEHFPFPRGPGESLHEQADGGGFEKRMNNARARDGGRTESGGVKAVLTDDVTPR</sequence>